<feature type="transmembrane region" description="Helical" evidence="1">
    <location>
        <begin position="98"/>
        <end position="116"/>
    </location>
</feature>
<dbReference type="EMBL" id="UHIO01000001">
    <property type="protein sequence ID" value="SUP43253.1"/>
    <property type="molecule type" value="Genomic_DNA"/>
</dbReference>
<feature type="transmembrane region" description="Helical" evidence="1">
    <location>
        <begin position="123"/>
        <end position="146"/>
    </location>
</feature>
<dbReference type="Proteomes" id="UP000255367">
    <property type="component" value="Unassembled WGS sequence"/>
</dbReference>
<dbReference type="Gene3D" id="1.10.1760.20">
    <property type="match status" value="1"/>
</dbReference>
<keyword evidence="1" id="KW-0472">Membrane</keyword>
<reference evidence="2 3" key="1">
    <citation type="submission" date="2018-06" db="EMBL/GenBank/DDBJ databases">
        <authorList>
            <consortium name="Pathogen Informatics"/>
            <person name="Doyle S."/>
        </authorList>
    </citation>
    <scope>NUCLEOTIDE SEQUENCE [LARGE SCALE GENOMIC DNA]</scope>
    <source>
        <strain evidence="2 3">NCTC12020</strain>
    </source>
</reference>
<dbReference type="OrthoDB" id="1750926at2"/>
<feature type="transmembrane region" description="Helical" evidence="1">
    <location>
        <begin position="43"/>
        <end position="67"/>
    </location>
</feature>
<gene>
    <name evidence="2" type="ORF">NCTC12020_01122</name>
</gene>
<accession>A0A380NMD5</accession>
<evidence type="ECO:0000313" key="2">
    <source>
        <dbReference type="EMBL" id="SUP43253.1"/>
    </source>
</evidence>
<feature type="transmembrane region" description="Helical" evidence="1">
    <location>
        <begin position="12"/>
        <end position="31"/>
    </location>
</feature>
<name>A0A380NMD5_9FIRM</name>
<dbReference type="RefSeq" id="WP_115310296.1">
    <property type="nucleotide sequence ID" value="NZ_UHIO01000001.1"/>
</dbReference>
<keyword evidence="1" id="KW-0812">Transmembrane</keyword>
<evidence type="ECO:0000313" key="3">
    <source>
        <dbReference type="Proteomes" id="UP000255367"/>
    </source>
</evidence>
<dbReference type="AlphaFoldDB" id="A0A380NMD5"/>
<sequence>MKQISIRTLCEIGILAAMIGITGAIKLPNVIPGVDFQLSAPLAVAICAVFGFKRYIIAGCLASLLSLLLGTQNLLNVAIAMQFRLIAGAVLYLGRNTIWSQIIAGPIASIIARLTLGILFGKLAYAMILMAIPGYIFTAIFSPILVKVLSKVRRAVPTTVGGTMNVL</sequence>
<keyword evidence="3" id="KW-1185">Reference proteome</keyword>
<proteinExistence type="predicted"/>
<keyword evidence="1" id="KW-1133">Transmembrane helix</keyword>
<organism evidence="2 3">
    <name type="scientific">Veillonella criceti</name>
    <dbReference type="NCBI Taxonomy" id="103891"/>
    <lineage>
        <taxon>Bacteria</taxon>
        <taxon>Bacillati</taxon>
        <taxon>Bacillota</taxon>
        <taxon>Negativicutes</taxon>
        <taxon>Veillonellales</taxon>
        <taxon>Veillonellaceae</taxon>
        <taxon>Veillonella</taxon>
    </lineage>
</organism>
<evidence type="ECO:0000256" key="1">
    <source>
        <dbReference type="SAM" id="Phobius"/>
    </source>
</evidence>
<protein>
    <submittedName>
        <fullName evidence="2">Protein of uncharacterized function (DUF3816)</fullName>
    </submittedName>
</protein>